<gene>
    <name evidence="1" type="ORF">D5086_0000238670</name>
</gene>
<proteinExistence type="predicted"/>
<dbReference type="STRING" id="43335.A0A4U5P1Q3"/>
<protein>
    <submittedName>
        <fullName evidence="1">Uncharacterized protein</fullName>
    </submittedName>
</protein>
<sequence>MLQAKYSPFVEFQYDSTPASKTAASAEHRCTNNTQLNDCSKRQKSTDATAAAITHQAKQQLPAQMQTHQIPQRQQMNDAPSYPISSPQLPQLLPLNYNIHLLRFDQQNLPSSVTKTGTPLQSANDRLLVVPSPSLFSSILLCQRSEKPVSGISSLLSTGKYCYTNHLCQAPAPIPLQLGTPGISASPLLAEFTSPDGAHGSALDNCFSGKSTNVTSNHL</sequence>
<comment type="caution">
    <text evidence="1">The sequence shown here is derived from an EMBL/GenBank/DDBJ whole genome shotgun (WGS) entry which is preliminary data.</text>
</comment>
<dbReference type="EMBL" id="RCHU01000911">
    <property type="protein sequence ID" value="TKR89908.1"/>
    <property type="molecule type" value="Genomic_DNA"/>
</dbReference>
<reference evidence="1" key="1">
    <citation type="submission" date="2018-10" db="EMBL/GenBank/DDBJ databases">
        <title>Population genomic analysis revealed the cold adaptation of white poplar.</title>
        <authorList>
            <person name="Liu Y.-J."/>
        </authorList>
    </citation>
    <scope>NUCLEOTIDE SEQUENCE [LARGE SCALE GENOMIC DNA]</scope>
    <source>
        <strain evidence="1">PAL-ZL1</strain>
    </source>
</reference>
<accession>A0A4U5P1Q3</accession>
<name>A0A4U5P1Q3_POPAL</name>
<dbReference type="AlphaFoldDB" id="A0A4U5P1Q3"/>
<evidence type="ECO:0000313" key="1">
    <source>
        <dbReference type="EMBL" id="TKR89908.1"/>
    </source>
</evidence>
<organism evidence="1">
    <name type="scientific">Populus alba</name>
    <name type="common">White poplar</name>
    <dbReference type="NCBI Taxonomy" id="43335"/>
    <lineage>
        <taxon>Eukaryota</taxon>
        <taxon>Viridiplantae</taxon>
        <taxon>Streptophyta</taxon>
        <taxon>Embryophyta</taxon>
        <taxon>Tracheophyta</taxon>
        <taxon>Spermatophyta</taxon>
        <taxon>Magnoliopsida</taxon>
        <taxon>eudicotyledons</taxon>
        <taxon>Gunneridae</taxon>
        <taxon>Pentapetalae</taxon>
        <taxon>rosids</taxon>
        <taxon>fabids</taxon>
        <taxon>Malpighiales</taxon>
        <taxon>Salicaceae</taxon>
        <taxon>Saliceae</taxon>
        <taxon>Populus</taxon>
    </lineage>
</organism>